<protein>
    <submittedName>
        <fullName evidence="2">Uncharacterized protein</fullName>
    </submittedName>
</protein>
<feature type="non-terminal residue" evidence="2">
    <location>
        <position position="64"/>
    </location>
</feature>
<feature type="region of interest" description="Disordered" evidence="1">
    <location>
        <begin position="36"/>
        <end position="64"/>
    </location>
</feature>
<proteinExistence type="predicted"/>
<sequence>GSNFHKIRIGSPLEQQFEEFSLTRFKLEQEVIQGKDGLQISEEGEVAPNPKEEEHLTSAEENIQ</sequence>
<name>A0AA38BYH9_TAXCH</name>
<gene>
    <name evidence="2" type="ORF">KI387_034958</name>
</gene>
<dbReference type="EMBL" id="JAHRHJ020003813">
    <property type="protein sequence ID" value="KAH9290841.1"/>
    <property type="molecule type" value="Genomic_DNA"/>
</dbReference>
<reference evidence="2 3" key="1">
    <citation type="journal article" date="2021" name="Nat. Plants">
        <title>The Taxus genome provides insights into paclitaxel biosynthesis.</title>
        <authorList>
            <person name="Xiong X."/>
            <person name="Gou J."/>
            <person name="Liao Q."/>
            <person name="Li Y."/>
            <person name="Zhou Q."/>
            <person name="Bi G."/>
            <person name="Li C."/>
            <person name="Du R."/>
            <person name="Wang X."/>
            <person name="Sun T."/>
            <person name="Guo L."/>
            <person name="Liang H."/>
            <person name="Lu P."/>
            <person name="Wu Y."/>
            <person name="Zhang Z."/>
            <person name="Ro D.K."/>
            <person name="Shang Y."/>
            <person name="Huang S."/>
            <person name="Yan J."/>
        </authorList>
    </citation>
    <scope>NUCLEOTIDE SEQUENCE [LARGE SCALE GENOMIC DNA]</scope>
    <source>
        <strain evidence="2">Ta-2019</strain>
    </source>
</reference>
<dbReference type="AlphaFoldDB" id="A0AA38BYH9"/>
<comment type="caution">
    <text evidence="2">The sequence shown here is derived from an EMBL/GenBank/DDBJ whole genome shotgun (WGS) entry which is preliminary data.</text>
</comment>
<keyword evidence="3" id="KW-1185">Reference proteome</keyword>
<dbReference type="Proteomes" id="UP000824469">
    <property type="component" value="Unassembled WGS sequence"/>
</dbReference>
<evidence type="ECO:0000313" key="2">
    <source>
        <dbReference type="EMBL" id="KAH9290841.1"/>
    </source>
</evidence>
<accession>A0AA38BYH9</accession>
<organism evidence="2 3">
    <name type="scientific">Taxus chinensis</name>
    <name type="common">Chinese yew</name>
    <name type="synonym">Taxus wallichiana var. chinensis</name>
    <dbReference type="NCBI Taxonomy" id="29808"/>
    <lineage>
        <taxon>Eukaryota</taxon>
        <taxon>Viridiplantae</taxon>
        <taxon>Streptophyta</taxon>
        <taxon>Embryophyta</taxon>
        <taxon>Tracheophyta</taxon>
        <taxon>Spermatophyta</taxon>
        <taxon>Pinopsida</taxon>
        <taxon>Pinidae</taxon>
        <taxon>Conifers II</taxon>
        <taxon>Cupressales</taxon>
        <taxon>Taxaceae</taxon>
        <taxon>Taxus</taxon>
    </lineage>
</organism>
<evidence type="ECO:0000313" key="3">
    <source>
        <dbReference type="Proteomes" id="UP000824469"/>
    </source>
</evidence>
<evidence type="ECO:0000256" key="1">
    <source>
        <dbReference type="SAM" id="MobiDB-lite"/>
    </source>
</evidence>
<feature type="non-terminal residue" evidence="2">
    <location>
        <position position="1"/>
    </location>
</feature>